<proteinExistence type="predicted"/>
<gene>
    <name evidence="3" type="ORF">ACFFPI_03415</name>
</gene>
<sequence length="365" mass="37063">MNHKTAEKPRSHGWMRALLVALLAVLVVGVGTVLVPRDAGKPQAVPFSDTARAEALSASETLLGSALLLEGTTPGGATAGETSAGNDVADTVMLLTSQAEALLPPSSSSTSSAPSTASPSPASKQDRPTTRATLVSSLSSSAFRRLADAANADGGLARLLAAVGTSQLLESSRLATAWGLPVPETTVVTTTAPTAPTSCPALPGASATASPPDSTRADLAGALAAVVSSEQEAIYAYQVALTKLDTKESATAATWLDRHQELLRGAEAQGRLHCIATPPREAGYRLPDSFAAKPGAALGSMEASSLTAYADLVALSEGQTRQWAINGLVDAAKRSQAWGTPVGPFPGLLIDKASLPSLASPTRSP</sequence>
<dbReference type="Proteomes" id="UP001589536">
    <property type="component" value="Unassembled WGS sequence"/>
</dbReference>
<accession>A0ABV5UL96</accession>
<dbReference type="InterPro" id="IPR012347">
    <property type="entry name" value="Ferritin-like"/>
</dbReference>
<dbReference type="EMBL" id="JBHMBH010000008">
    <property type="protein sequence ID" value="MFB9713201.1"/>
    <property type="molecule type" value="Genomic_DNA"/>
</dbReference>
<feature type="compositionally biased region" description="Low complexity" evidence="1">
    <location>
        <begin position="104"/>
        <end position="123"/>
    </location>
</feature>
<reference evidence="3 4" key="1">
    <citation type="submission" date="2024-09" db="EMBL/GenBank/DDBJ databases">
        <authorList>
            <person name="Sun Q."/>
            <person name="Mori K."/>
        </authorList>
    </citation>
    <scope>NUCLEOTIDE SEQUENCE [LARGE SCALE GENOMIC DNA]</scope>
    <source>
        <strain evidence="3 4">JCM 13519</strain>
    </source>
</reference>
<protein>
    <submittedName>
        <fullName evidence="3">Ferritin-like domain-containing protein</fullName>
    </submittedName>
</protein>
<dbReference type="Pfam" id="PF14530">
    <property type="entry name" value="DUF4439"/>
    <property type="match status" value="1"/>
</dbReference>
<feature type="domain" description="DUF4439" evidence="2">
    <location>
        <begin position="222"/>
        <end position="348"/>
    </location>
</feature>
<evidence type="ECO:0000259" key="2">
    <source>
        <dbReference type="Pfam" id="PF14530"/>
    </source>
</evidence>
<comment type="caution">
    <text evidence="3">The sequence shown here is derived from an EMBL/GenBank/DDBJ whole genome shotgun (WGS) entry which is preliminary data.</text>
</comment>
<dbReference type="RefSeq" id="WP_376953543.1">
    <property type="nucleotide sequence ID" value="NZ_JBHMBH010000008.1"/>
</dbReference>
<name>A0ABV5UL96_9MICC</name>
<dbReference type="SUPFAM" id="SSF47240">
    <property type="entry name" value="Ferritin-like"/>
    <property type="match status" value="1"/>
</dbReference>
<evidence type="ECO:0000313" key="3">
    <source>
        <dbReference type="EMBL" id="MFB9713201.1"/>
    </source>
</evidence>
<dbReference type="InterPro" id="IPR009078">
    <property type="entry name" value="Ferritin-like_SF"/>
</dbReference>
<feature type="region of interest" description="Disordered" evidence="1">
    <location>
        <begin position="102"/>
        <end position="132"/>
    </location>
</feature>
<dbReference type="InterPro" id="IPR029447">
    <property type="entry name" value="DUF4439"/>
</dbReference>
<evidence type="ECO:0000313" key="4">
    <source>
        <dbReference type="Proteomes" id="UP001589536"/>
    </source>
</evidence>
<dbReference type="Gene3D" id="1.20.1260.10">
    <property type="match status" value="1"/>
</dbReference>
<organism evidence="3 4">
    <name type="scientific">Arthrobacter methylotrophus</name>
    <dbReference type="NCBI Taxonomy" id="121291"/>
    <lineage>
        <taxon>Bacteria</taxon>
        <taxon>Bacillati</taxon>
        <taxon>Actinomycetota</taxon>
        <taxon>Actinomycetes</taxon>
        <taxon>Micrococcales</taxon>
        <taxon>Micrococcaceae</taxon>
        <taxon>Arthrobacter</taxon>
    </lineage>
</organism>
<keyword evidence="4" id="KW-1185">Reference proteome</keyword>
<evidence type="ECO:0000256" key="1">
    <source>
        <dbReference type="SAM" id="MobiDB-lite"/>
    </source>
</evidence>